<organism evidence="2 3">
    <name type="scientific">Halocaridina rubra</name>
    <name type="common">Hawaiian red shrimp</name>
    <dbReference type="NCBI Taxonomy" id="373956"/>
    <lineage>
        <taxon>Eukaryota</taxon>
        <taxon>Metazoa</taxon>
        <taxon>Ecdysozoa</taxon>
        <taxon>Arthropoda</taxon>
        <taxon>Crustacea</taxon>
        <taxon>Multicrustacea</taxon>
        <taxon>Malacostraca</taxon>
        <taxon>Eumalacostraca</taxon>
        <taxon>Eucarida</taxon>
        <taxon>Decapoda</taxon>
        <taxon>Pleocyemata</taxon>
        <taxon>Caridea</taxon>
        <taxon>Atyoidea</taxon>
        <taxon>Atyidae</taxon>
        <taxon>Halocaridina</taxon>
    </lineage>
</organism>
<sequence>MFIEEPTSNTFVSILYGILHAIPILISLIVNAFMIYTMIRRKQLLVECDNSNAKDHITHTVTVLLLVNLLLDVPHVISHTLESTGIPSLAIHILFHSHVVIDPVIFVGMNPHYWQGLTQSLGLCTGERQDLKTSGEEVCHLDSSPPTHGSIITDVSA</sequence>
<dbReference type="AlphaFoldDB" id="A0AAN8WII8"/>
<comment type="caution">
    <text evidence="2">The sequence shown here is derived from an EMBL/GenBank/DDBJ whole genome shotgun (WGS) entry which is preliminary data.</text>
</comment>
<gene>
    <name evidence="2" type="ORF">SK128_002046</name>
</gene>
<keyword evidence="1" id="KW-0812">Transmembrane</keyword>
<evidence type="ECO:0000256" key="1">
    <source>
        <dbReference type="SAM" id="Phobius"/>
    </source>
</evidence>
<evidence type="ECO:0000313" key="3">
    <source>
        <dbReference type="Proteomes" id="UP001381693"/>
    </source>
</evidence>
<proteinExistence type="predicted"/>
<accession>A0AAN8WII8</accession>
<keyword evidence="1" id="KW-1133">Transmembrane helix</keyword>
<reference evidence="2 3" key="1">
    <citation type="submission" date="2023-11" db="EMBL/GenBank/DDBJ databases">
        <title>Halocaridina rubra genome assembly.</title>
        <authorList>
            <person name="Smith C."/>
        </authorList>
    </citation>
    <scope>NUCLEOTIDE SEQUENCE [LARGE SCALE GENOMIC DNA]</scope>
    <source>
        <strain evidence="2">EP-1</strain>
        <tissue evidence="2">Whole</tissue>
    </source>
</reference>
<dbReference type="EMBL" id="JAXCGZ010018996">
    <property type="protein sequence ID" value="KAK7066852.1"/>
    <property type="molecule type" value="Genomic_DNA"/>
</dbReference>
<keyword evidence="1" id="KW-0472">Membrane</keyword>
<evidence type="ECO:0000313" key="2">
    <source>
        <dbReference type="EMBL" id="KAK7066852.1"/>
    </source>
</evidence>
<dbReference type="Proteomes" id="UP001381693">
    <property type="component" value="Unassembled WGS sequence"/>
</dbReference>
<dbReference type="SUPFAM" id="SSF81321">
    <property type="entry name" value="Family A G protein-coupled receptor-like"/>
    <property type="match status" value="1"/>
</dbReference>
<keyword evidence="3" id="KW-1185">Reference proteome</keyword>
<name>A0AAN8WII8_HALRR</name>
<feature type="transmembrane region" description="Helical" evidence="1">
    <location>
        <begin position="14"/>
        <end position="36"/>
    </location>
</feature>
<dbReference type="Gene3D" id="1.20.1070.10">
    <property type="entry name" value="Rhodopsin 7-helix transmembrane proteins"/>
    <property type="match status" value="1"/>
</dbReference>
<protein>
    <submittedName>
        <fullName evidence="2">Uncharacterized protein</fullName>
    </submittedName>
</protein>